<dbReference type="Gramene" id="KMS97325">
    <property type="protein sequence ID" value="KMS97325"/>
    <property type="gene ID" value="BVRB_6g156220"/>
</dbReference>
<sequence>MAAYTLKSDKMFLRCIDMEGIEVYELDSPYLYPVKGKHWKHVGISIGLGKTYEALKIGDKEIKDVDLQTLIKDLFTSRLIVNREGLCFLATTGVTAVVLEVEYYRLYDVFNWSKYMVKTSLNTKWTRKDIVDGRPLEIIVTAGSNSEDLTEKEKELEEEKNKHKVQLEELERKKEEELKEKQDEVDNMKQKLADAERKNQEGLKNTQDEIAELKRKHQEDLTHLETEKEKELEEKQEKIDELDEELGEKQKQNENLEDELKIYSFQKSGFSAPHDFYRRIVKTVEISVPSSEFIINQIQHKGRDWPPSDLPKILTPLRAVPTVQKRNITFEVASLSYYFDFNNWRTLRVAWSLPRKDEGGKFQEKLHDVVYYDGNSYQAEAYNGKEIISSPCRAEHLARVGCLKLRYIMGVGLKLTL</sequence>
<accession>A0A0J8E2J3</accession>
<dbReference type="OrthoDB" id="850377at2759"/>
<evidence type="ECO:0000313" key="3">
    <source>
        <dbReference type="Proteomes" id="UP000035740"/>
    </source>
</evidence>
<gene>
    <name evidence="2" type="ORF">BVRB_6g156220</name>
</gene>
<organism evidence="2 3">
    <name type="scientific">Beta vulgaris subsp. vulgaris</name>
    <name type="common">Beet</name>
    <dbReference type="NCBI Taxonomy" id="3555"/>
    <lineage>
        <taxon>Eukaryota</taxon>
        <taxon>Viridiplantae</taxon>
        <taxon>Streptophyta</taxon>
        <taxon>Embryophyta</taxon>
        <taxon>Tracheophyta</taxon>
        <taxon>Spermatophyta</taxon>
        <taxon>Magnoliopsida</taxon>
        <taxon>eudicotyledons</taxon>
        <taxon>Gunneridae</taxon>
        <taxon>Pentapetalae</taxon>
        <taxon>Caryophyllales</taxon>
        <taxon>Chenopodiaceae</taxon>
        <taxon>Betoideae</taxon>
        <taxon>Beta</taxon>
    </lineage>
</organism>
<feature type="region of interest" description="Disordered" evidence="1">
    <location>
        <begin position="147"/>
        <end position="168"/>
    </location>
</feature>
<protein>
    <submittedName>
        <fullName evidence="2">Uncharacterized protein</fullName>
    </submittedName>
</protein>
<evidence type="ECO:0000256" key="1">
    <source>
        <dbReference type="SAM" id="MobiDB-lite"/>
    </source>
</evidence>
<keyword evidence="3" id="KW-1185">Reference proteome</keyword>
<dbReference type="AlphaFoldDB" id="A0A0J8E2J3"/>
<dbReference type="Proteomes" id="UP000035740">
    <property type="component" value="Unassembled WGS sequence"/>
</dbReference>
<feature type="compositionally biased region" description="Basic and acidic residues" evidence="1">
    <location>
        <begin position="149"/>
        <end position="168"/>
    </location>
</feature>
<proteinExistence type="predicted"/>
<dbReference type="OMA" id="NDHENIY"/>
<name>A0A0J8E2J3_BETVV</name>
<reference evidence="2 3" key="1">
    <citation type="journal article" date="2014" name="Nature">
        <title>The genome of the recently domesticated crop plant sugar beet (Beta vulgaris).</title>
        <authorList>
            <person name="Dohm J.C."/>
            <person name="Minoche A.E."/>
            <person name="Holtgrawe D."/>
            <person name="Capella-Gutierrez S."/>
            <person name="Zakrzewski F."/>
            <person name="Tafer H."/>
            <person name="Rupp O."/>
            <person name="Sorensen T.R."/>
            <person name="Stracke R."/>
            <person name="Reinhardt R."/>
            <person name="Goesmann A."/>
            <person name="Kraft T."/>
            <person name="Schulz B."/>
            <person name="Stadler P.F."/>
            <person name="Schmidt T."/>
            <person name="Gabaldon T."/>
            <person name="Lehrach H."/>
            <person name="Weisshaar B."/>
            <person name="Himmelbauer H."/>
        </authorList>
    </citation>
    <scope>NUCLEOTIDE SEQUENCE [LARGE SCALE GENOMIC DNA]</scope>
    <source>
        <tissue evidence="2">Taproot</tissue>
    </source>
</reference>
<dbReference type="eggNOG" id="ENOG502SUKE">
    <property type="taxonomic scope" value="Eukaryota"/>
</dbReference>
<dbReference type="EMBL" id="KQ090328">
    <property type="protein sequence ID" value="KMS97325.1"/>
    <property type="molecule type" value="Genomic_DNA"/>
</dbReference>
<evidence type="ECO:0000313" key="2">
    <source>
        <dbReference type="EMBL" id="KMS97325.1"/>
    </source>
</evidence>
<feature type="region of interest" description="Disordered" evidence="1">
    <location>
        <begin position="216"/>
        <end position="239"/>
    </location>
</feature>